<dbReference type="EMBL" id="CAJNOC010003244">
    <property type="protein sequence ID" value="CAF0974156.1"/>
    <property type="molecule type" value="Genomic_DNA"/>
</dbReference>
<accession>A0A814EY65</accession>
<protein>
    <submittedName>
        <fullName evidence="1">Uncharacterized protein</fullName>
    </submittedName>
</protein>
<organism evidence="1 2">
    <name type="scientific">Brachionus calyciflorus</name>
    <dbReference type="NCBI Taxonomy" id="104777"/>
    <lineage>
        <taxon>Eukaryota</taxon>
        <taxon>Metazoa</taxon>
        <taxon>Spiralia</taxon>
        <taxon>Gnathifera</taxon>
        <taxon>Rotifera</taxon>
        <taxon>Eurotatoria</taxon>
        <taxon>Monogononta</taxon>
        <taxon>Pseudotrocha</taxon>
        <taxon>Ploima</taxon>
        <taxon>Brachionidae</taxon>
        <taxon>Brachionus</taxon>
    </lineage>
</organism>
<dbReference type="AlphaFoldDB" id="A0A814EY65"/>
<name>A0A814EY65_9BILA</name>
<evidence type="ECO:0000313" key="1">
    <source>
        <dbReference type="EMBL" id="CAF0974156.1"/>
    </source>
</evidence>
<feature type="non-terminal residue" evidence="1">
    <location>
        <position position="1"/>
    </location>
</feature>
<reference evidence="1" key="1">
    <citation type="submission" date="2021-02" db="EMBL/GenBank/DDBJ databases">
        <authorList>
            <person name="Nowell W R."/>
        </authorList>
    </citation>
    <scope>NUCLEOTIDE SEQUENCE</scope>
    <source>
        <strain evidence="1">Ploen Becks lab</strain>
    </source>
</reference>
<dbReference type="Proteomes" id="UP000663879">
    <property type="component" value="Unassembled WGS sequence"/>
</dbReference>
<keyword evidence="2" id="KW-1185">Reference proteome</keyword>
<comment type="caution">
    <text evidence="1">The sequence shown here is derived from an EMBL/GenBank/DDBJ whole genome shotgun (WGS) entry which is preliminary data.</text>
</comment>
<evidence type="ECO:0000313" key="2">
    <source>
        <dbReference type="Proteomes" id="UP000663879"/>
    </source>
</evidence>
<gene>
    <name evidence="1" type="ORF">OXX778_LOCUS15078</name>
</gene>
<sequence>RDFENLYSILNDIKHDDENFVELVEPDENDINIDDLDEEDIESIFGSLKGYGSEFGVEKNEESNDAEVEISV</sequence>
<proteinExistence type="predicted"/>